<accession>A0A8D8ZFA3</accession>
<protein>
    <submittedName>
        <fullName evidence="1">Uncharacterized protein</fullName>
    </submittedName>
</protein>
<dbReference type="AlphaFoldDB" id="A0A8D8ZFA3"/>
<name>A0A8D8ZFA3_9HEMI</name>
<organism evidence="1">
    <name type="scientific">Cacopsylla melanoneura</name>
    <dbReference type="NCBI Taxonomy" id="428564"/>
    <lineage>
        <taxon>Eukaryota</taxon>
        <taxon>Metazoa</taxon>
        <taxon>Ecdysozoa</taxon>
        <taxon>Arthropoda</taxon>
        <taxon>Hexapoda</taxon>
        <taxon>Insecta</taxon>
        <taxon>Pterygota</taxon>
        <taxon>Neoptera</taxon>
        <taxon>Paraneoptera</taxon>
        <taxon>Hemiptera</taxon>
        <taxon>Sternorrhyncha</taxon>
        <taxon>Psylloidea</taxon>
        <taxon>Psyllidae</taxon>
        <taxon>Psyllinae</taxon>
        <taxon>Cacopsylla</taxon>
    </lineage>
</organism>
<sequence>MSHLSSPLHCSLQPTLNVSPNPTFHSDKNSTPPRSLFHHLIYQRLPTMKYQSHQIQVWVNKGIKLPINLLPSSKGLFHRVCINLFLTLRIKYPLTTRCKTLTKSETWTVFQPTINRMATTETCRTHTVIHDPSQTHTVITDRLILRSRITRPQIKPVFL</sequence>
<evidence type="ECO:0000313" key="1">
    <source>
        <dbReference type="EMBL" id="CAG6745276.1"/>
    </source>
</evidence>
<reference evidence="1" key="1">
    <citation type="submission" date="2021-05" db="EMBL/GenBank/DDBJ databases">
        <authorList>
            <person name="Alioto T."/>
            <person name="Alioto T."/>
            <person name="Gomez Garrido J."/>
        </authorList>
    </citation>
    <scope>NUCLEOTIDE SEQUENCE</scope>
</reference>
<dbReference type="EMBL" id="HBUF01489405">
    <property type="protein sequence ID" value="CAG6745276.1"/>
    <property type="molecule type" value="Transcribed_RNA"/>
</dbReference>
<proteinExistence type="predicted"/>